<organism evidence="1 2">
    <name type="scientific">Gordonia sesuvii</name>
    <dbReference type="NCBI Taxonomy" id="3116777"/>
    <lineage>
        <taxon>Bacteria</taxon>
        <taxon>Bacillati</taxon>
        <taxon>Actinomycetota</taxon>
        <taxon>Actinomycetes</taxon>
        <taxon>Mycobacteriales</taxon>
        <taxon>Gordoniaceae</taxon>
        <taxon>Gordonia</taxon>
    </lineage>
</organism>
<dbReference type="Proteomes" id="UP001347146">
    <property type="component" value="Unassembled WGS sequence"/>
</dbReference>
<reference evidence="1 2" key="1">
    <citation type="submission" date="2024-01" db="EMBL/GenBank/DDBJ databases">
        <title>Draft genome sequence of Gordonia sp. LSe1-13.</title>
        <authorList>
            <person name="Suphannarot A."/>
            <person name="Mingma R."/>
        </authorList>
    </citation>
    <scope>NUCLEOTIDE SEQUENCE [LARGE SCALE GENOMIC DNA]</scope>
    <source>
        <strain evidence="1 2">LSe1-13</strain>
    </source>
</reference>
<comment type="caution">
    <text evidence="1">The sequence shown here is derived from an EMBL/GenBank/DDBJ whole genome shotgun (WGS) entry which is preliminary data.</text>
</comment>
<gene>
    <name evidence="1" type="ORF">VZC37_19625</name>
</gene>
<dbReference type="Pfam" id="PF22014">
    <property type="entry name" value="DUF6932"/>
    <property type="match status" value="1"/>
</dbReference>
<dbReference type="InterPro" id="IPR053860">
    <property type="entry name" value="DUF6932"/>
</dbReference>
<accession>A0ABU7MIZ6</accession>
<sequence>MRSNDARHVCAYLRVWYETEVIPSLSEDGHLPPGRYRCTLPEFADRFVHSREFDSSTTRRKLFDSLLRYLVEWQLLIDGADDADDLLKSVWIAGSYASGKLDPADIDVSPVVNGVVAERVRTKGLKRLTQDRGSIKRRFDVEVFPIEWRPVPGIFSAGGLRAVDAAYFEVRGKMDDFWQRCRLDDAVREAPTVEECETRRGYLEVMIP</sequence>
<protein>
    <recommendedName>
        <fullName evidence="3">Nucleotidyltransferase</fullName>
    </recommendedName>
</protein>
<keyword evidence="2" id="KW-1185">Reference proteome</keyword>
<dbReference type="RefSeq" id="WP_330434854.1">
    <property type="nucleotide sequence ID" value="NZ_JAZDUF010000006.1"/>
</dbReference>
<evidence type="ECO:0000313" key="2">
    <source>
        <dbReference type="Proteomes" id="UP001347146"/>
    </source>
</evidence>
<proteinExistence type="predicted"/>
<name>A0ABU7MIZ6_9ACTN</name>
<evidence type="ECO:0000313" key="1">
    <source>
        <dbReference type="EMBL" id="MEE3852561.1"/>
    </source>
</evidence>
<evidence type="ECO:0008006" key="3">
    <source>
        <dbReference type="Google" id="ProtNLM"/>
    </source>
</evidence>
<dbReference type="EMBL" id="JAZDUF010000006">
    <property type="protein sequence ID" value="MEE3852561.1"/>
    <property type="molecule type" value="Genomic_DNA"/>
</dbReference>